<dbReference type="AlphaFoldDB" id="A0A2A6C7R0"/>
<accession>A0A8R1YQ86</accession>
<sequence length="381" mass="43415">MSAISSRFSKLNISKTGGSSREVACLSQLECLPHELLLKIVEYVPEAVLELRLTSRMLKSLVDESSRTKATLPIVEKMRIFVGTKVVKCFAPDIALYVPKCKSKLFKLRIKLSRTKLKKDLEKLLKTNSARHNVYRLRFKILVENEGALNCLRPTLGNRVEKVMLTGCEDSTAVASVSRLLDGIHIEQLSLFVTRLSEDVDIHLLKSDFMNNVQQLTISTENVTVADPVSTLLGLSSCIQSLHIEQNFVKEISEGRNYFFGVFDIDWAQIIIEMFNGKMDKLYIENYFYTGYLSNGSIDLLRERLPSLGKNIWFSASCSDNANQFDYTRKEHSVKDGRDAQGVRRPGTTPRPYSFSVKHQSRMDEPFETFYPYYSAFRAMP</sequence>
<dbReference type="Proteomes" id="UP000005239">
    <property type="component" value="Unassembled WGS sequence"/>
</dbReference>
<reference evidence="2" key="1">
    <citation type="journal article" date="2008" name="Nat. Genet.">
        <title>The Pristionchus pacificus genome provides a unique perspective on nematode lifestyle and parasitism.</title>
        <authorList>
            <person name="Dieterich C."/>
            <person name="Clifton S.W."/>
            <person name="Schuster L.N."/>
            <person name="Chinwalla A."/>
            <person name="Delehaunty K."/>
            <person name="Dinkelacker I."/>
            <person name="Fulton L."/>
            <person name="Fulton R."/>
            <person name="Godfrey J."/>
            <person name="Minx P."/>
            <person name="Mitreva M."/>
            <person name="Roeseler W."/>
            <person name="Tian H."/>
            <person name="Witte H."/>
            <person name="Yang S.P."/>
            <person name="Wilson R.K."/>
            <person name="Sommer R.J."/>
        </authorList>
    </citation>
    <scope>NUCLEOTIDE SEQUENCE [LARGE SCALE GENOMIC DNA]</scope>
    <source>
        <strain evidence="2">PS312</strain>
    </source>
</reference>
<organism evidence="1 2">
    <name type="scientific">Pristionchus pacificus</name>
    <name type="common">Parasitic nematode worm</name>
    <dbReference type="NCBI Taxonomy" id="54126"/>
    <lineage>
        <taxon>Eukaryota</taxon>
        <taxon>Metazoa</taxon>
        <taxon>Ecdysozoa</taxon>
        <taxon>Nematoda</taxon>
        <taxon>Chromadorea</taxon>
        <taxon>Rhabditida</taxon>
        <taxon>Rhabditina</taxon>
        <taxon>Diplogasteromorpha</taxon>
        <taxon>Diplogasteroidea</taxon>
        <taxon>Neodiplogasteridae</taxon>
        <taxon>Pristionchus</taxon>
    </lineage>
</organism>
<protein>
    <submittedName>
        <fullName evidence="1">Uncharacterized protein</fullName>
    </submittedName>
</protein>
<gene>
    <name evidence="1" type="primary">WBGene00272886</name>
</gene>
<reference evidence="1" key="2">
    <citation type="submission" date="2022-06" db="UniProtKB">
        <authorList>
            <consortium name="EnsemblMetazoa"/>
        </authorList>
    </citation>
    <scope>IDENTIFICATION</scope>
    <source>
        <strain evidence="1">PS312</strain>
    </source>
</reference>
<name>A0A2A6C7R0_PRIPA</name>
<keyword evidence="2" id="KW-1185">Reference proteome</keyword>
<evidence type="ECO:0000313" key="2">
    <source>
        <dbReference type="Proteomes" id="UP000005239"/>
    </source>
</evidence>
<dbReference type="EnsemblMetazoa" id="PPA34517.1">
    <property type="protein sequence ID" value="PPA34517.1"/>
    <property type="gene ID" value="WBGene00272886"/>
</dbReference>
<accession>A0A2A6C7R0</accession>
<proteinExistence type="predicted"/>
<evidence type="ECO:0000313" key="1">
    <source>
        <dbReference type="EnsemblMetazoa" id="PPA34517.1"/>
    </source>
</evidence>